<keyword evidence="4" id="KW-0819">tRNA processing</keyword>
<feature type="domain" description="Exoribonuclease phosphorolytic" evidence="7">
    <location>
        <begin position="155"/>
        <end position="219"/>
    </location>
</feature>
<keyword evidence="8" id="KW-0808">Transferase</keyword>
<evidence type="ECO:0000256" key="5">
    <source>
        <dbReference type="ARBA" id="ARBA00022884"/>
    </source>
</evidence>
<dbReference type="FunFam" id="3.30.230.70:FF:000003">
    <property type="entry name" value="Ribonuclease PH"/>
    <property type="match status" value="1"/>
</dbReference>
<evidence type="ECO:0000256" key="1">
    <source>
        <dbReference type="ARBA" id="ARBA00006678"/>
    </source>
</evidence>
<gene>
    <name evidence="8" type="ORF">MNBD_ACTINO01-1558</name>
</gene>
<feature type="domain" description="Exoribonuclease phosphorolytic" evidence="6">
    <location>
        <begin position="9"/>
        <end position="136"/>
    </location>
</feature>
<dbReference type="HAMAP" id="MF_00564">
    <property type="entry name" value="RNase_PH"/>
    <property type="match status" value="1"/>
</dbReference>
<evidence type="ECO:0000259" key="6">
    <source>
        <dbReference type="Pfam" id="PF01138"/>
    </source>
</evidence>
<dbReference type="GO" id="GO:0000049">
    <property type="term" value="F:tRNA binding"/>
    <property type="evidence" value="ECO:0007669"/>
    <property type="project" value="UniProtKB-KW"/>
</dbReference>
<dbReference type="InterPro" id="IPR015847">
    <property type="entry name" value="ExoRNase_PH_dom2"/>
</dbReference>
<dbReference type="PANTHER" id="PTHR11953:SF0">
    <property type="entry name" value="EXOSOME COMPLEX COMPONENT RRP41"/>
    <property type="match status" value="1"/>
</dbReference>
<protein>
    <submittedName>
        <fullName evidence="8">Ribonuclease PH</fullName>
        <ecNumber evidence="8">2.7.7.56</ecNumber>
    </submittedName>
</protein>
<dbReference type="InterPro" id="IPR036345">
    <property type="entry name" value="ExoRNase_PH_dom2_sf"/>
</dbReference>
<proteinExistence type="inferred from homology"/>
<dbReference type="AlphaFoldDB" id="A0A3B0RM53"/>
<dbReference type="InterPro" id="IPR020568">
    <property type="entry name" value="Ribosomal_Su5_D2-typ_SF"/>
</dbReference>
<accession>A0A3B0RM53</accession>
<evidence type="ECO:0000256" key="4">
    <source>
        <dbReference type="ARBA" id="ARBA00022694"/>
    </source>
</evidence>
<keyword evidence="5" id="KW-0694">RNA-binding</keyword>
<dbReference type="SUPFAM" id="SSF55666">
    <property type="entry name" value="Ribonuclease PH domain 2-like"/>
    <property type="match status" value="1"/>
</dbReference>
<dbReference type="InterPro" id="IPR050080">
    <property type="entry name" value="RNase_PH"/>
</dbReference>
<name>A0A3B0RM53_9ZZZZ</name>
<evidence type="ECO:0000256" key="3">
    <source>
        <dbReference type="ARBA" id="ARBA00022555"/>
    </source>
</evidence>
<evidence type="ECO:0000259" key="7">
    <source>
        <dbReference type="Pfam" id="PF03725"/>
    </source>
</evidence>
<dbReference type="Pfam" id="PF03725">
    <property type="entry name" value="RNase_PH_C"/>
    <property type="match status" value="1"/>
</dbReference>
<dbReference type="GO" id="GO:0008033">
    <property type="term" value="P:tRNA processing"/>
    <property type="evidence" value="ECO:0007669"/>
    <property type="project" value="UniProtKB-KW"/>
</dbReference>
<dbReference type="Pfam" id="PF01138">
    <property type="entry name" value="RNase_PH"/>
    <property type="match status" value="1"/>
</dbReference>
<dbReference type="PANTHER" id="PTHR11953">
    <property type="entry name" value="EXOSOME COMPLEX COMPONENT"/>
    <property type="match status" value="1"/>
</dbReference>
<dbReference type="GO" id="GO:0006364">
    <property type="term" value="P:rRNA processing"/>
    <property type="evidence" value="ECO:0007669"/>
    <property type="project" value="UniProtKB-KW"/>
</dbReference>
<dbReference type="SUPFAM" id="SSF54211">
    <property type="entry name" value="Ribosomal protein S5 domain 2-like"/>
    <property type="match status" value="1"/>
</dbReference>
<dbReference type="GO" id="GO:0016075">
    <property type="term" value="P:rRNA catabolic process"/>
    <property type="evidence" value="ECO:0007669"/>
    <property type="project" value="TreeGrafter"/>
</dbReference>
<keyword evidence="3" id="KW-0820">tRNA-binding</keyword>
<sequence>MRTERTNDELRTVKITRGYTEMTPGSVLIEMGRTRVLCTVSLSDVVPRWMRDSGSGWVTAEYSMLPGSSPQRVGRNSISGGRTKEIQRLIGRSLRAAVDMKAMGPVTAQIDCDVLQADGGTRTASITGAWIALADAFDTWVAEGKMKSNPIICNVAAISVGIVDGVALLDLEYIEDVAADVDTNVVMTGDGEIIEVQGTAEGEPFTRQVLDTMLDYAGEGIASLVAMQNEARS</sequence>
<dbReference type="GO" id="GO:0009022">
    <property type="term" value="F:tRNA nucleotidyltransferase activity"/>
    <property type="evidence" value="ECO:0007669"/>
    <property type="project" value="UniProtKB-EC"/>
</dbReference>
<dbReference type="InterPro" id="IPR002381">
    <property type="entry name" value="RNase_PH_bac-type"/>
</dbReference>
<comment type="similarity">
    <text evidence="1">Belongs to the RNase PH family.</text>
</comment>
<keyword evidence="8" id="KW-0548">Nucleotidyltransferase</keyword>
<evidence type="ECO:0000256" key="2">
    <source>
        <dbReference type="ARBA" id="ARBA00022552"/>
    </source>
</evidence>
<dbReference type="NCBIfam" id="TIGR01966">
    <property type="entry name" value="RNasePH"/>
    <property type="match status" value="1"/>
</dbReference>
<dbReference type="InterPro" id="IPR027408">
    <property type="entry name" value="PNPase/RNase_PH_dom_sf"/>
</dbReference>
<dbReference type="EMBL" id="UOEI01000122">
    <property type="protein sequence ID" value="VAV94310.1"/>
    <property type="molecule type" value="Genomic_DNA"/>
</dbReference>
<dbReference type="InterPro" id="IPR001247">
    <property type="entry name" value="ExoRNase_PH_dom1"/>
</dbReference>
<reference evidence="8" key="1">
    <citation type="submission" date="2018-06" db="EMBL/GenBank/DDBJ databases">
        <authorList>
            <person name="Zhirakovskaya E."/>
        </authorList>
    </citation>
    <scope>NUCLEOTIDE SEQUENCE</scope>
</reference>
<dbReference type="PROSITE" id="PS01277">
    <property type="entry name" value="RIBONUCLEASE_PH"/>
    <property type="match status" value="1"/>
</dbReference>
<dbReference type="InterPro" id="IPR018336">
    <property type="entry name" value="RNase_PH_CS"/>
</dbReference>
<dbReference type="EC" id="2.7.7.56" evidence="8"/>
<organism evidence="8">
    <name type="scientific">hydrothermal vent metagenome</name>
    <dbReference type="NCBI Taxonomy" id="652676"/>
    <lineage>
        <taxon>unclassified sequences</taxon>
        <taxon>metagenomes</taxon>
        <taxon>ecological metagenomes</taxon>
    </lineage>
</organism>
<dbReference type="Gene3D" id="3.30.230.70">
    <property type="entry name" value="GHMP Kinase, N-terminal domain"/>
    <property type="match status" value="1"/>
</dbReference>
<evidence type="ECO:0000313" key="8">
    <source>
        <dbReference type="EMBL" id="VAV94310.1"/>
    </source>
</evidence>
<keyword evidence="2" id="KW-0698">rRNA processing</keyword>